<dbReference type="SUPFAM" id="SSF51905">
    <property type="entry name" value="FAD/NAD(P)-binding domain"/>
    <property type="match status" value="1"/>
</dbReference>
<reference evidence="2 3" key="1">
    <citation type="submission" date="2019-12" db="EMBL/GenBank/DDBJ databases">
        <title>Genome sequence of Streptomyces bambusae.</title>
        <authorList>
            <person name="Bansal K."/>
            <person name="Choksket S."/>
            <person name="Korpole S."/>
            <person name="Patil P.B."/>
        </authorList>
    </citation>
    <scope>NUCLEOTIDE SEQUENCE [LARGE SCALE GENOMIC DNA]</scope>
    <source>
        <strain evidence="2 3">SK60</strain>
    </source>
</reference>
<feature type="domain" description="FAD dependent oxidoreductase" evidence="1">
    <location>
        <begin position="42"/>
        <end position="406"/>
    </location>
</feature>
<keyword evidence="3" id="KW-1185">Reference proteome</keyword>
<dbReference type="InterPro" id="IPR036188">
    <property type="entry name" value="FAD/NAD-bd_sf"/>
</dbReference>
<dbReference type="Gene3D" id="3.50.50.60">
    <property type="entry name" value="FAD/NAD(P)-binding domain"/>
    <property type="match status" value="1"/>
</dbReference>
<dbReference type="Pfam" id="PF01266">
    <property type="entry name" value="DAO"/>
    <property type="match status" value="1"/>
</dbReference>
<dbReference type="Proteomes" id="UP000812013">
    <property type="component" value="Unassembled WGS sequence"/>
</dbReference>
<accession>A0ABS6Z521</accession>
<dbReference type="InterPro" id="IPR006076">
    <property type="entry name" value="FAD-dep_OxRdtase"/>
</dbReference>
<organism evidence="2 3">
    <name type="scientific">Streptomyces bambusae</name>
    <dbReference type="NCBI Taxonomy" id="1550616"/>
    <lineage>
        <taxon>Bacteria</taxon>
        <taxon>Bacillati</taxon>
        <taxon>Actinomycetota</taxon>
        <taxon>Actinomycetes</taxon>
        <taxon>Kitasatosporales</taxon>
        <taxon>Streptomycetaceae</taxon>
        <taxon>Streptomyces</taxon>
    </lineage>
</organism>
<dbReference type="PANTHER" id="PTHR13847">
    <property type="entry name" value="SARCOSINE DEHYDROGENASE-RELATED"/>
    <property type="match status" value="1"/>
</dbReference>
<comment type="caution">
    <text evidence="2">The sequence shown here is derived from an EMBL/GenBank/DDBJ whole genome shotgun (WGS) entry which is preliminary data.</text>
</comment>
<evidence type="ECO:0000259" key="1">
    <source>
        <dbReference type="Pfam" id="PF01266"/>
    </source>
</evidence>
<gene>
    <name evidence="2" type="ORF">GPJ59_13280</name>
</gene>
<dbReference type="PANTHER" id="PTHR13847:SF281">
    <property type="entry name" value="FAD DEPENDENT OXIDOREDUCTASE DOMAIN-CONTAINING PROTEIN"/>
    <property type="match status" value="1"/>
</dbReference>
<dbReference type="RefSeq" id="WP_219667297.1">
    <property type="nucleotide sequence ID" value="NZ_WTFF01000075.1"/>
</dbReference>
<dbReference type="Gene3D" id="3.30.9.10">
    <property type="entry name" value="D-Amino Acid Oxidase, subunit A, domain 2"/>
    <property type="match status" value="1"/>
</dbReference>
<sequence length="472" mass="51444">MAPAAMRSVAKSLSEALPVSYWLDDPGKPAAQPALTSDEACDLLVVGGGYSGLWTALIAKERDPARDVVLIESKEAGWAASGRNGGFCAASLTHGLANGLARWPGELARLEELGARNLDEIEAAVARYGIDCDFERTGEIDVATEPHQVEELHALYEDARKLGLAGGSRWLDRDEVRAEVDSPTFLAGLWDTDGVAMLNPARLAWGLKRACLGLGVRIYENTRGLSLASSGAGLAVRTPYGRIFARRVALGTNIFPSLVKRIRPFTVPVYDYALMTEPLTAGQLAAVGWQGRQGLGDSANQFHYFRITPDHRILWGGYDAIYPYKGRLDSEYDHRPETYLKLAQHFFTAFPQLEGIGFSHAWGGAIDTCSRFSAFFGTAHSGRVAYAAGYTGLGVGATRFGAEVMLDLLDGARTERTELEMVRSRPMPFPPEPFAWTGITLTKWSLARADARGGRRNLWLKTLDRLGLGFDS</sequence>
<evidence type="ECO:0000313" key="2">
    <source>
        <dbReference type="EMBL" id="MBW5482827.1"/>
    </source>
</evidence>
<proteinExistence type="predicted"/>
<dbReference type="EMBL" id="WTFF01000075">
    <property type="protein sequence ID" value="MBW5482827.1"/>
    <property type="molecule type" value="Genomic_DNA"/>
</dbReference>
<evidence type="ECO:0000313" key="3">
    <source>
        <dbReference type="Proteomes" id="UP000812013"/>
    </source>
</evidence>
<protein>
    <submittedName>
        <fullName evidence="2">FAD-dependent oxidoreductase</fullName>
    </submittedName>
</protein>
<name>A0ABS6Z521_9ACTN</name>